<dbReference type="Gene3D" id="3.30.160.60">
    <property type="entry name" value="Classic Zinc Finger"/>
    <property type="match status" value="1"/>
</dbReference>
<gene>
    <name evidence="3" type="ORF">PACLA_8A026560</name>
</gene>
<dbReference type="PANTHER" id="PTHR24201">
    <property type="entry name" value="ANK_REP_REGION DOMAIN-CONTAINING PROTEIN"/>
    <property type="match status" value="1"/>
</dbReference>
<dbReference type="EMBL" id="CACRXK020009144">
    <property type="protein sequence ID" value="CAB4016505.1"/>
    <property type="molecule type" value="Genomic_DNA"/>
</dbReference>
<dbReference type="PROSITE" id="PS50088">
    <property type="entry name" value="ANK_REPEAT"/>
    <property type="match status" value="1"/>
</dbReference>
<sequence>MSFPDPHLPCTRCCSEYECPYCPKLAFPNSYALIKHLRKSFSHKERDEAFWCALCKESFLSKVGYIHHLKQKRIHKYDLHQAACCGRFQDVGQFIHTEDADATGASHKVKFGNPPLQIGLTPMHCAAFMGYSRCLKVMLSWPDGNPNFPDELGQTPVHLAARCGQASSLRLLLDNGGKLDIMDKQGKTPIQLARFNNDCMNVILCMRNTNPDVGRGAVLIFLESFSTDVNEKTVQLITIFKRQHGGSLLTLPYINSELERLKSWLITNKLSLNIAKTEFMTIGSRQRINATQGSITIKLDDSEINKVDTVKSLGVHIDKHLSWSTHRENN</sequence>
<dbReference type="AlphaFoldDB" id="A0A7D9EU72"/>
<comment type="caution">
    <text evidence="3">The sequence shown here is derived from an EMBL/GenBank/DDBJ whole genome shotgun (WGS) entry which is preliminary data.</text>
</comment>
<dbReference type="SMART" id="SM00355">
    <property type="entry name" value="ZnF_C2H2"/>
    <property type="match status" value="2"/>
</dbReference>
<reference evidence="3" key="1">
    <citation type="submission" date="2020-04" db="EMBL/GenBank/DDBJ databases">
        <authorList>
            <person name="Alioto T."/>
            <person name="Alioto T."/>
            <person name="Gomez Garrido J."/>
        </authorList>
    </citation>
    <scope>NUCLEOTIDE SEQUENCE</scope>
    <source>
        <strain evidence="3">A484AB</strain>
    </source>
</reference>
<evidence type="ECO:0000256" key="1">
    <source>
        <dbReference type="ARBA" id="ARBA00022737"/>
    </source>
</evidence>
<evidence type="ECO:0000256" key="2">
    <source>
        <dbReference type="ARBA" id="ARBA00023043"/>
    </source>
</evidence>
<dbReference type="InterPro" id="IPR002110">
    <property type="entry name" value="Ankyrin_rpt"/>
</dbReference>
<dbReference type="OrthoDB" id="194358at2759"/>
<keyword evidence="4" id="KW-1185">Reference proteome</keyword>
<dbReference type="InterPro" id="IPR050776">
    <property type="entry name" value="Ank_Repeat/CDKN_Inhibitor"/>
</dbReference>
<protein>
    <submittedName>
        <fullName evidence="3">Retrovirus-related Pol poly from type-1 retrotransposable element R1 2</fullName>
    </submittedName>
</protein>
<dbReference type="SMART" id="SM00248">
    <property type="entry name" value="ANK"/>
    <property type="match status" value="3"/>
</dbReference>
<keyword evidence="2" id="KW-0040">ANK repeat</keyword>
<dbReference type="Pfam" id="PF12796">
    <property type="entry name" value="Ank_2"/>
    <property type="match status" value="1"/>
</dbReference>
<accession>A0A7D9EU72</accession>
<proteinExistence type="predicted"/>
<dbReference type="PROSITE" id="PS50297">
    <property type="entry name" value="ANK_REP_REGION"/>
    <property type="match status" value="1"/>
</dbReference>
<evidence type="ECO:0000313" key="4">
    <source>
        <dbReference type="Proteomes" id="UP001152795"/>
    </source>
</evidence>
<keyword evidence="1" id="KW-0677">Repeat</keyword>
<dbReference type="PANTHER" id="PTHR24201:SF15">
    <property type="entry name" value="ANKYRIN REPEAT DOMAIN-CONTAINING PROTEIN 66"/>
    <property type="match status" value="1"/>
</dbReference>
<organism evidence="3 4">
    <name type="scientific">Paramuricea clavata</name>
    <name type="common">Red gorgonian</name>
    <name type="synonym">Violescent sea-whip</name>
    <dbReference type="NCBI Taxonomy" id="317549"/>
    <lineage>
        <taxon>Eukaryota</taxon>
        <taxon>Metazoa</taxon>
        <taxon>Cnidaria</taxon>
        <taxon>Anthozoa</taxon>
        <taxon>Octocorallia</taxon>
        <taxon>Malacalcyonacea</taxon>
        <taxon>Plexauridae</taxon>
        <taxon>Paramuricea</taxon>
    </lineage>
</organism>
<dbReference type="Gene3D" id="1.25.40.20">
    <property type="entry name" value="Ankyrin repeat-containing domain"/>
    <property type="match status" value="1"/>
</dbReference>
<dbReference type="InterPro" id="IPR036770">
    <property type="entry name" value="Ankyrin_rpt-contain_sf"/>
</dbReference>
<dbReference type="InterPro" id="IPR013087">
    <property type="entry name" value="Znf_C2H2_type"/>
</dbReference>
<dbReference type="SUPFAM" id="SSF48403">
    <property type="entry name" value="Ankyrin repeat"/>
    <property type="match status" value="1"/>
</dbReference>
<name>A0A7D9EU72_PARCT</name>
<dbReference type="Proteomes" id="UP001152795">
    <property type="component" value="Unassembled WGS sequence"/>
</dbReference>
<evidence type="ECO:0000313" key="3">
    <source>
        <dbReference type="EMBL" id="CAB4016505.1"/>
    </source>
</evidence>